<evidence type="ECO:0000313" key="8">
    <source>
        <dbReference type="Proteomes" id="UP001165121"/>
    </source>
</evidence>
<dbReference type="EMBL" id="BSXT01007515">
    <property type="protein sequence ID" value="GMF63856.1"/>
    <property type="molecule type" value="Genomic_DNA"/>
</dbReference>
<keyword evidence="2" id="KW-0732">Signal</keyword>
<sequence length="1120" mass="123569">MGTTASAPQVAYDDGSDSEEMPPAVPLARSAQDLVIIAKSEQDASVLMALVQQAAEQRFDLFHYAAAMGDLEFFSMMMAFLPLPVFASEMRRRNANGRRPIECCEHLHPTLATALKTFFIRNGEDLEANVNPGATRARVGGPVKLNDVVGLEEPRERILQAIRLSETMPDIPVKPLLLEGPPGTGKSFLATCIAAELEREVVEIKTHDVLNHRLGGTESQVRAYFERAARVEPLPAIVVINEFESLCPKPKETSESWHSTLRQCFLTLFDDTINPASKLWGVRVILTTNFVDNIDRAALSRMERIHIPLPTASDLKLLFPKLCQDRVPQLDVASVDWDVIAAVGHELLSVRGVQDVIAVVARKLHAANSIATSSDFEAAVYAVVGDVPPEPLKRAGRFIRVEIPAQYLQSADLASCLARCGWRFTSAPAAVFRQRPGCVVRFLDSVNLDLLVKQVFVQCAASDGDQPVGAETTSVFVESIGNMGAQRLEWTNAGTRLAVYARRDWSATVSACLASRMKLFDAGRVFVECTAESTLENADPDSVLVFRADDNSYLVGRDAVLVVGTATLSLLDRLGYQVFLAATVPAQLVPPRAAIAYLSTADTSENEGLKRLVISQNRFVVCPNAATTIGATLRVNNVFYAALDAVYVRQTRFEADDIEILRQQGHNLLAVPAEGPTSVWSGPNVAEFARESSFQAQFDLYTPCTGATQVLAAGTTVMLDVEVSSLSVCWEQSKRNTYPAFAIQALSPPLSADKKFAILRYYPSAQVMHQELSTHHGAVISESGARVRDKGYRDDDFLKGYRKGWYEDVYWRTVGDHPNRFLSGGVDGNDYKFNIRKEHGFGFENRRIMIKLPGEGIVFCRGVADGAENPKMSCGNKFFDSDTGLEFRMKGMAYYPRPNSGELADVSNYDWAADEHEAIWKPHLEIMKDLGVNTIRLCENCSILDLEPPKCYPDDLFTRGQMVYNAFAVYDNTLGFSVGNENNLQVKHGGGGTTTAPCVKAFLRDMRSYAASCSGAVRQVPIGLDIADIPPRSQWMSYYDCPVGDDENTRAEWMGFNPYVECDPATHTEYSQSTGLKKLMAEYAEVGYARPLMFGEFGCNKGENTIDEYENQRSFYDVSL</sequence>
<dbReference type="InterPro" id="IPR004886">
    <property type="entry name" value="Glucanosyltransferase"/>
</dbReference>
<feature type="region of interest" description="Disordered" evidence="5">
    <location>
        <begin position="1"/>
        <end position="23"/>
    </location>
</feature>
<dbReference type="SUPFAM" id="SSF52540">
    <property type="entry name" value="P-loop containing nucleoside triphosphate hydrolases"/>
    <property type="match status" value="1"/>
</dbReference>
<organism evidence="7 8">
    <name type="scientific">Phytophthora fragariaefolia</name>
    <dbReference type="NCBI Taxonomy" id="1490495"/>
    <lineage>
        <taxon>Eukaryota</taxon>
        <taxon>Sar</taxon>
        <taxon>Stramenopiles</taxon>
        <taxon>Oomycota</taxon>
        <taxon>Peronosporomycetes</taxon>
        <taxon>Peronosporales</taxon>
        <taxon>Peronosporaceae</taxon>
        <taxon>Phytophthora</taxon>
    </lineage>
</organism>
<keyword evidence="4" id="KW-0325">Glycoprotein</keyword>
<dbReference type="Gene3D" id="3.20.20.80">
    <property type="entry name" value="Glycosidases"/>
    <property type="match status" value="1"/>
</dbReference>
<dbReference type="GO" id="GO:0042124">
    <property type="term" value="F:1,3-beta-glucanosyltransferase activity"/>
    <property type="evidence" value="ECO:0007669"/>
    <property type="project" value="TreeGrafter"/>
</dbReference>
<evidence type="ECO:0000313" key="7">
    <source>
        <dbReference type="EMBL" id="GMF63856.1"/>
    </source>
</evidence>
<evidence type="ECO:0000256" key="4">
    <source>
        <dbReference type="ARBA" id="ARBA00023180"/>
    </source>
</evidence>
<dbReference type="InterPro" id="IPR003593">
    <property type="entry name" value="AAA+_ATPase"/>
</dbReference>
<comment type="caution">
    <text evidence="7">The sequence shown here is derived from an EMBL/GenBank/DDBJ whole genome shotgun (WGS) entry which is preliminary data.</text>
</comment>
<evidence type="ECO:0000256" key="3">
    <source>
        <dbReference type="ARBA" id="ARBA00023157"/>
    </source>
</evidence>
<dbReference type="CDD" id="cd19481">
    <property type="entry name" value="RecA-like_protease"/>
    <property type="match status" value="1"/>
</dbReference>
<reference evidence="7" key="1">
    <citation type="submission" date="2023-04" db="EMBL/GenBank/DDBJ databases">
        <title>Phytophthora fragariaefolia NBRC 109709.</title>
        <authorList>
            <person name="Ichikawa N."/>
            <person name="Sato H."/>
            <person name="Tonouchi N."/>
        </authorList>
    </citation>
    <scope>NUCLEOTIDE SEQUENCE</scope>
    <source>
        <strain evidence="7">NBRC 109709</strain>
    </source>
</reference>
<dbReference type="InterPro" id="IPR003959">
    <property type="entry name" value="ATPase_AAA_core"/>
</dbReference>
<dbReference type="Pfam" id="PF00004">
    <property type="entry name" value="AAA"/>
    <property type="match status" value="1"/>
</dbReference>
<proteinExistence type="inferred from homology"/>
<dbReference type="Proteomes" id="UP001165121">
    <property type="component" value="Unassembled WGS sequence"/>
</dbReference>
<comment type="similarity">
    <text evidence="1">Belongs to the glycosyl hydrolase 72 family.</text>
</comment>
<dbReference type="SMART" id="SM00382">
    <property type="entry name" value="AAA"/>
    <property type="match status" value="1"/>
</dbReference>
<gene>
    <name evidence="7" type="ORF">Pfra01_002785300</name>
</gene>
<evidence type="ECO:0000259" key="6">
    <source>
        <dbReference type="SMART" id="SM00382"/>
    </source>
</evidence>
<dbReference type="SUPFAM" id="SSF51445">
    <property type="entry name" value="(Trans)glycosidases"/>
    <property type="match status" value="1"/>
</dbReference>
<evidence type="ECO:0000256" key="2">
    <source>
        <dbReference type="ARBA" id="ARBA00022729"/>
    </source>
</evidence>
<dbReference type="InterPro" id="IPR017853">
    <property type="entry name" value="GH"/>
</dbReference>
<protein>
    <submittedName>
        <fullName evidence="7">Unnamed protein product</fullName>
    </submittedName>
</protein>
<dbReference type="InterPro" id="IPR027417">
    <property type="entry name" value="P-loop_NTPase"/>
</dbReference>
<dbReference type="AlphaFoldDB" id="A0A9W6YHE2"/>
<accession>A0A9W6YHE2</accession>
<keyword evidence="8" id="KW-1185">Reference proteome</keyword>
<name>A0A9W6YHE2_9STRA</name>
<dbReference type="Gene3D" id="3.40.50.300">
    <property type="entry name" value="P-loop containing nucleotide triphosphate hydrolases"/>
    <property type="match status" value="1"/>
</dbReference>
<evidence type="ECO:0000256" key="1">
    <source>
        <dbReference type="ARBA" id="ARBA00007528"/>
    </source>
</evidence>
<dbReference type="PANTHER" id="PTHR31468:SF2">
    <property type="entry name" value="1,3-BETA-GLUCANOSYLTRANSFERASE GAS1"/>
    <property type="match status" value="1"/>
</dbReference>
<dbReference type="Pfam" id="PF03198">
    <property type="entry name" value="Glyco_hydro_72"/>
    <property type="match status" value="1"/>
</dbReference>
<dbReference type="GO" id="GO:0034411">
    <property type="term" value="P:cell wall (1-&gt;3)-beta-D-glucan biosynthetic process"/>
    <property type="evidence" value="ECO:0007669"/>
    <property type="project" value="TreeGrafter"/>
</dbReference>
<dbReference type="GO" id="GO:0005524">
    <property type="term" value="F:ATP binding"/>
    <property type="evidence" value="ECO:0007669"/>
    <property type="project" value="InterPro"/>
</dbReference>
<evidence type="ECO:0000256" key="5">
    <source>
        <dbReference type="SAM" id="MobiDB-lite"/>
    </source>
</evidence>
<dbReference type="GO" id="GO:0005886">
    <property type="term" value="C:plasma membrane"/>
    <property type="evidence" value="ECO:0007669"/>
    <property type="project" value="TreeGrafter"/>
</dbReference>
<keyword evidence="3" id="KW-1015">Disulfide bond</keyword>
<dbReference type="OrthoDB" id="98960at2759"/>
<dbReference type="PANTHER" id="PTHR31468">
    <property type="entry name" value="1,3-BETA-GLUCANOSYLTRANSFERASE GAS1"/>
    <property type="match status" value="1"/>
</dbReference>
<feature type="domain" description="AAA+ ATPase" evidence="6">
    <location>
        <begin position="172"/>
        <end position="313"/>
    </location>
</feature>
<dbReference type="GO" id="GO:0016887">
    <property type="term" value="F:ATP hydrolysis activity"/>
    <property type="evidence" value="ECO:0007669"/>
    <property type="project" value="InterPro"/>
</dbReference>